<dbReference type="InterPro" id="IPR007657">
    <property type="entry name" value="Glycosyltransferase_61"/>
</dbReference>
<evidence type="ECO:0000313" key="3">
    <source>
        <dbReference type="Proteomes" id="UP001327560"/>
    </source>
</evidence>
<dbReference type="EMBL" id="CP136890">
    <property type="protein sequence ID" value="WOK94297.1"/>
    <property type="molecule type" value="Genomic_DNA"/>
</dbReference>
<reference evidence="2 3" key="1">
    <citation type="submission" date="2023-10" db="EMBL/GenBank/DDBJ databases">
        <title>Chromosome-scale genome assembly provides insights into flower coloration mechanisms of Canna indica.</title>
        <authorList>
            <person name="Li C."/>
        </authorList>
    </citation>
    <scope>NUCLEOTIDE SEQUENCE [LARGE SCALE GENOMIC DNA]</scope>
    <source>
        <tissue evidence="2">Flower</tissue>
    </source>
</reference>
<evidence type="ECO:0000256" key="1">
    <source>
        <dbReference type="SAM" id="MobiDB-lite"/>
    </source>
</evidence>
<proteinExistence type="predicted"/>
<feature type="region of interest" description="Disordered" evidence="1">
    <location>
        <begin position="59"/>
        <end position="80"/>
    </location>
</feature>
<dbReference type="PANTHER" id="PTHR20961">
    <property type="entry name" value="GLYCOSYLTRANSFERASE"/>
    <property type="match status" value="1"/>
</dbReference>
<dbReference type="Proteomes" id="UP001327560">
    <property type="component" value="Chromosome 1"/>
</dbReference>
<protein>
    <submittedName>
        <fullName evidence="2">Uncharacterized protein</fullName>
    </submittedName>
</protein>
<dbReference type="PANTHER" id="PTHR20961:SF100">
    <property type="entry name" value="OS02G0331200 PROTEIN"/>
    <property type="match status" value="1"/>
</dbReference>
<feature type="compositionally biased region" description="Low complexity" evidence="1">
    <location>
        <begin position="61"/>
        <end position="73"/>
    </location>
</feature>
<evidence type="ECO:0000313" key="2">
    <source>
        <dbReference type="EMBL" id="WOK94297.1"/>
    </source>
</evidence>
<dbReference type="GO" id="GO:0016757">
    <property type="term" value="F:glycosyltransferase activity"/>
    <property type="evidence" value="ECO:0007669"/>
    <property type="project" value="InterPro"/>
</dbReference>
<name>A0AAQ3Q361_9LILI</name>
<organism evidence="2 3">
    <name type="scientific">Canna indica</name>
    <name type="common">Indian-shot</name>
    <dbReference type="NCBI Taxonomy" id="4628"/>
    <lineage>
        <taxon>Eukaryota</taxon>
        <taxon>Viridiplantae</taxon>
        <taxon>Streptophyta</taxon>
        <taxon>Embryophyta</taxon>
        <taxon>Tracheophyta</taxon>
        <taxon>Spermatophyta</taxon>
        <taxon>Magnoliopsida</taxon>
        <taxon>Liliopsida</taxon>
        <taxon>Zingiberales</taxon>
        <taxon>Cannaceae</taxon>
        <taxon>Canna</taxon>
    </lineage>
</organism>
<keyword evidence="3" id="KW-1185">Reference proteome</keyword>
<gene>
    <name evidence="2" type="ORF">Cni_G02999</name>
</gene>
<sequence>MTDMAMSLGFNVRVTEPNSSTDLAKFVRLVNFVNVMIGVHGAELTNMVFLLVAASPLGRDTNSNRSSTTATTREAGRQCT</sequence>
<dbReference type="AlphaFoldDB" id="A0AAQ3Q361"/>
<accession>A0AAQ3Q361</accession>